<feature type="region of interest" description="Disordered" evidence="1">
    <location>
        <begin position="1"/>
        <end position="58"/>
    </location>
</feature>
<evidence type="ECO:0000313" key="2">
    <source>
        <dbReference type="EMBL" id="KAK5884017.1"/>
    </source>
</evidence>
<protein>
    <submittedName>
        <fullName evidence="2">Uncharacterized protein</fullName>
    </submittedName>
</protein>
<reference evidence="2 3" key="1">
    <citation type="journal article" date="2023" name="Mol. Biol. Evol.">
        <title>Genomics of Secondarily Temperate Adaptation in the Only Non-Antarctic Icefish.</title>
        <authorList>
            <person name="Rivera-Colon A.G."/>
            <person name="Rayamajhi N."/>
            <person name="Minhas B.F."/>
            <person name="Madrigal G."/>
            <person name="Bilyk K.T."/>
            <person name="Yoon V."/>
            <person name="Hune M."/>
            <person name="Gregory S."/>
            <person name="Cheng C.H.C."/>
            <person name="Catchen J.M."/>
        </authorList>
    </citation>
    <scope>NUCLEOTIDE SEQUENCE [LARGE SCALE GENOMIC DNA]</scope>
    <source>
        <strain evidence="2">JC2023a</strain>
    </source>
</reference>
<proteinExistence type="predicted"/>
<sequence length="73" mass="8021">MCLNGQEETSDSLVSIEVRSSEESSPAVTPSQDPPPPTQDPITETPLPNVIQETEPPSSYKLLNLVERCRKVK</sequence>
<keyword evidence="3" id="KW-1185">Reference proteome</keyword>
<evidence type="ECO:0000313" key="3">
    <source>
        <dbReference type="Proteomes" id="UP001335648"/>
    </source>
</evidence>
<gene>
    <name evidence="2" type="ORF">CesoFtcFv8_020283</name>
</gene>
<dbReference type="AlphaFoldDB" id="A0AAN8GNH9"/>
<organism evidence="2 3">
    <name type="scientific">Champsocephalus esox</name>
    <name type="common">pike icefish</name>
    <dbReference type="NCBI Taxonomy" id="159716"/>
    <lineage>
        <taxon>Eukaryota</taxon>
        <taxon>Metazoa</taxon>
        <taxon>Chordata</taxon>
        <taxon>Craniata</taxon>
        <taxon>Vertebrata</taxon>
        <taxon>Euteleostomi</taxon>
        <taxon>Actinopterygii</taxon>
        <taxon>Neopterygii</taxon>
        <taxon>Teleostei</taxon>
        <taxon>Neoteleostei</taxon>
        <taxon>Acanthomorphata</taxon>
        <taxon>Eupercaria</taxon>
        <taxon>Perciformes</taxon>
        <taxon>Notothenioidei</taxon>
        <taxon>Channichthyidae</taxon>
        <taxon>Champsocephalus</taxon>
    </lineage>
</organism>
<accession>A0AAN8GNH9</accession>
<dbReference type="Proteomes" id="UP001335648">
    <property type="component" value="Unassembled WGS sequence"/>
</dbReference>
<evidence type="ECO:0000256" key="1">
    <source>
        <dbReference type="SAM" id="MobiDB-lite"/>
    </source>
</evidence>
<name>A0AAN8GNH9_9TELE</name>
<dbReference type="EMBL" id="JAULUE010002061">
    <property type="protein sequence ID" value="KAK5884017.1"/>
    <property type="molecule type" value="Genomic_DNA"/>
</dbReference>
<comment type="caution">
    <text evidence="2">The sequence shown here is derived from an EMBL/GenBank/DDBJ whole genome shotgun (WGS) entry which is preliminary data.</text>
</comment>
<feature type="compositionally biased region" description="Low complexity" evidence="1">
    <location>
        <begin position="12"/>
        <end position="31"/>
    </location>
</feature>